<organism evidence="2 3">
    <name type="scientific">Triticum urartu</name>
    <name type="common">Red wild einkorn</name>
    <name type="synonym">Crithodium urartu</name>
    <dbReference type="NCBI Taxonomy" id="4572"/>
    <lineage>
        <taxon>Eukaryota</taxon>
        <taxon>Viridiplantae</taxon>
        <taxon>Streptophyta</taxon>
        <taxon>Embryophyta</taxon>
        <taxon>Tracheophyta</taxon>
        <taxon>Spermatophyta</taxon>
        <taxon>Magnoliopsida</taxon>
        <taxon>Liliopsida</taxon>
        <taxon>Poales</taxon>
        <taxon>Poaceae</taxon>
        <taxon>BOP clade</taxon>
        <taxon>Pooideae</taxon>
        <taxon>Triticodae</taxon>
        <taxon>Triticeae</taxon>
        <taxon>Triticinae</taxon>
        <taxon>Triticum</taxon>
    </lineage>
</organism>
<dbReference type="Proteomes" id="UP000015106">
    <property type="component" value="Chromosome 2"/>
</dbReference>
<evidence type="ECO:0000313" key="3">
    <source>
        <dbReference type="Proteomes" id="UP000015106"/>
    </source>
</evidence>
<reference evidence="2" key="3">
    <citation type="submission" date="2022-06" db="UniProtKB">
        <authorList>
            <consortium name="EnsemblPlants"/>
        </authorList>
    </citation>
    <scope>IDENTIFICATION</scope>
</reference>
<protein>
    <submittedName>
        <fullName evidence="2">Uncharacterized protein</fullName>
    </submittedName>
</protein>
<reference evidence="3" key="1">
    <citation type="journal article" date="2013" name="Nature">
        <title>Draft genome of the wheat A-genome progenitor Triticum urartu.</title>
        <authorList>
            <person name="Ling H.Q."/>
            <person name="Zhao S."/>
            <person name="Liu D."/>
            <person name="Wang J."/>
            <person name="Sun H."/>
            <person name="Zhang C."/>
            <person name="Fan H."/>
            <person name="Li D."/>
            <person name="Dong L."/>
            <person name="Tao Y."/>
            <person name="Gao C."/>
            <person name="Wu H."/>
            <person name="Li Y."/>
            <person name="Cui Y."/>
            <person name="Guo X."/>
            <person name="Zheng S."/>
            <person name="Wang B."/>
            <person name="Yu K."/>
            <person name="Liang Q."/>
            <person name="Yang W."/>
            <person name="Lou X."/>
            <person name="Chen J."/>
            <person name="Feng M."/>
            <person name="Jian J."/>
            <person name="Zhang X."/>
            <person name="Luo G."/>
            <person name="Jiang Y."/>
            <person name="Liu J."/>
            <person name="Wang Z."/>
            <person name="Sha Y."/>
            <person name="Zhang B."/>
            <person name="Wu H."/>
            <person name="Tang D."/>
            <person name="Shen Q."/>
            <person name="Xue P."/>
            <person name="Zou S."/>
            <person name="Wang X."/>
            <person name="Liu X."/>
            <person name="Wang F."/>
            <person name="Yang Y."/>
            <person name="An X."/>
            <person name="Dong Z."/>
            <person name="Zhang K."/>
            <person name="Zhang X."/>
            <person name="Luo M.C."/>
            <person name="Dvorak J."/>
            <person name="Tong Y."/>
            <person name="Wang J."/>
            <person name="Yang H."/>
            <person name="Li Z."/>
            <person name="Wang D."/>
            <person name="Zhang A."/>
            <person name="Wang J."/>
        </authorList>
    </citation>
    <scope>NUCLEOTIDE SEQUENCE</scope>
    <source>
        <strain evidence="3">cv. G1812</strain>
    </source>
</reference>
<proteinExistence type="predicted"/>
<sequence length="159" mass="16857">MGGSANGPEVVVAQDHAAANGLDISGTRDDGTTNDPVGDSVPKENVKSVDKELCGSLDQWLNNLAPFGVELELPPHLAAIYDKHTKTYVVELKGALNSFGKVLQTIHCKRIEQLLLDVHAASRSSPPESDEQNDVIFDIPIARGDGVGKVGERGCSKDG</sequence>
<evidence type="ECO:0000313" key="2">
    <source>
        <dbReference type="EnsemblPlants" id="TuG1812G0700001657.01.T01"/>
    </source>
</evidence>
<dbReference type="AlphaFoldDB" id="A0A8R7R0T9"/>
<name>A0A8R7R0T9_TRIUA</name>
<accession>A0A8R7R0T9</accession>
<dbReference type="Gramene" id="TuG1812G0700001657.01.T01">
    <property type="protein sequence ID" value="TuG1812G0700001657.01.T01"/>
    <property type="gene ID" value="TuG1812G0700001657.01"/>
</dbReference>
<evidence type="ECO:0000256" key="1">
    <source>
        <dbReference type="SAM" id="MobiDB-lite"/>
    </source>
</evidence>
<reference evidence="2" key="2">
    <citation type="submission" date="2018-03" db="EMBL/GenBank/DDBJ databases">
        <title>The Triticum urartu genome reveals the dynamic nature of wheat genome evolution.</title>
        <authorList>
            <person name="Ling H."/>
            <person name="Ma B."/>
            <person name="Shi X."/>
            <person name="Liu H."/>
            <person name="Dong L."/>
            <person name="Sun H."/>
            <person name="Cao Y."/>
            <person name="Gao Q."/>
            <person name="Zheng S."/>
            <person name="Li Y."/>
            <person name="Yu Y."/>
            <person name="Du H."/>
            <person name="Qi M."/>
            <person name="Li Y."/>
            <person name="Yu H."/>
            <person name="Cui Y."/>
            <person name="Wang N."/>
            <person name="Chen C."/>
            <person name="Wu H."/>
            <person name="Zhao Y."/>
            <person name="Zhang J."/>
            <person name="Li Y."/>
            <person name="Zhou W."/>
            <person name="Zhang B."/>
            <person name="Hu W."/>
            <person name="Eijk M."/>
            <person name="Tang J."/>
            <person name="Witsenboer H."/>
            <person name="Zhao S."/>
            <person name="Li Z."/>
            <person name="Zhang A."/>
            <person name="Wang D."/>
            <person name="Liang C."/>
        </authorList>
    </citation>
    <scope>NUCLEOTIDE SEQUENCE [LARGE SCALE GENOMIC DNA]</scope>
    <source>
        <strain evidence="2">cv. G1812</strain>
    </source>
</reference>
<keyword evidence="3" id="KW-1185">Reference proteome</keyword>
<feature type="region of interest" description="Disordered" evidence="1">
    <location>
        <begin position="19"/>
        <end position="42"/>
    </location>
</feature>
<dbReference type="EnsemblPlants" id="TuG1812G0700001657.01.T01">
    <property type="protein sequence ID" value="TuG1812G0700001657.01.T01"/>
    <property type="gene ID" value="TuG1812G0700001657.01"/>
</dbReference>